<organism evidence="2">
    <name type="scientific">marine metagenome</name>
    <dbReference type="NCBI Taxonomy" id="408172"/>
    <lineage>
        <taxon>unclassified sequences</taxon>
        <taxon>metagenomes</taxon>
        <taxon>ecological metagenomes</taxon>
    </lineage>
</organism>
<dbReference type="GO" id="GO:0016787">
    <property type="term" value="F:hydrolase activity"/>
    <property type="evidence" value="ECO:0007669"/>
    <property type="project" value="InterPro"/>
</dbReference>
<accession>A0A382YSZ3</accession>
<dbReference type="AlphaFoldDB" id="A0A382YSZ3"/>
<dbReference type="InterPro" id="IPR011105">
    <property type="entry name" value="Cell_wall_hydrolase_SleB"/>
</dbReference>
<reference evidence="2" key="1">
    <citation type="submission" date="2018-05" db="EMBL/GenBank/DDBJ databases">
        <authorList>
            <person name="Lanie J.A."/>
            <person name="Ng W.-L."/>
            <person name="Kazmierczak K.M."/>
            <person name="Andrzejewski T.M."/>
            <person name="Davidsen T.M."/>
            <person name="Wayne K.J."/>
            <person name="Tettelin H."/>
            <person name="Glass J.I."/>
            <person name="Rusch D."/>
            <person name="Podicherti R."/>
            <person name="Tsui H.-C.T."/>
            <person name="Winkler M.E."/>
        </authorList>
    </citation>
    <scope>NUCLEOTIDE SEQUENCE</scope>
</reference>
<evidence type="ECO:0000313" key="2">
    <source>
        <dbReference type="EMBL" id="SVD86387.1"/>
    </source>
</evidence>
<dbReference type="EMBL" id="UINC01178308">
    <property type="protein sequence ID" value="SVD86387.1"/>
    <property type="molecule type" value="Genomic_DNA"/>
</dbReference>
<feature type="non-terminal residue" evidence="2">
    <location>
        <position position="1"/>
    </location>
</feature>
<evidence type="ECO:0000259" key="1">
    <source>
        <dbReference type="Pfam" id="PF07486"/>
    </source>
</evidence>
<dbReference type="InterPro" id="IPR042047">
    <property type="entry name" value="SleB_dom1"/>
</dbReference>
<sequence length="157" mass="17694">VLLLALTPAHGFAIDSLPDNSQVCLAKNIYFEAGNQPEAGKVAVAHVVLNRVAHERFPNAICDVVYQTKEYKTSWKTGEQIPRRGMCQFSWYCDGKSDVPLDSVTYDLSYKLAGKIIAGEWADITEGSMWYHATRVYPYWAGTLNETVVINEHVFYK</sequence>
<gene>
    <name evidence="2" type="ORF">METZ01_LOCUS439241</name>
</gene>
<protein>
    <recommendedName>
        <fullName evidence="1">Cell wall hydrolase SleB domain-containing protein</fullName>
    </recommendedName>
</protein>
<name>A0A382YSZ3_9ZZZZ</name>
<proteinExistence type="predicted"/>
<feature type="domain" description="Cell wall hydrolase SleB" evidence="1">
    <location>
        <begin position="36"/>
        <end position="156"/>
    </location>
</feature>
<dbReference type="Pfam" id="PF07486">
    <property type="entry name" value="Hydrolase_2"/>
    <property type="match status" value="1"/>
</dbReference>
<dbReference type="Gene3D" id="1.10.10.2520">
    <property type="entry name" value="Cell wall hydrolase SleB, domain 1"/>
    <property type="match status" value="1"/>
</dbReference>